<proteinExistence type="predicted"/>
<reference evidence="2" key="1">
    <citation type="journal article" date="2016" name="Insect Biochem. Mol. Biol.">
        <title>Multifaceted biological insights from a draft genome sequence of the tobacco hornworm moth, Manduca sexta.</title>
        <authorList>
            <person name="Kanost M.R."/>
            <person name="Arrese E.L."/>
            <person name="Cao X."/>
            <person name="Chen Y.R."/>
            <person name="Chellapilla S."/>
            <person name="Goldsmith M.R."/>
            <person name="Grosse-Wilde E."/>
            <person name="Heckel D.G."/>
            <person name="Herndon N."/>
            <person name="Jiang H."/>
            <person name="Papanicolaou A."/>
            <person name="Qu J."/>
            <person name="Soulages J.L."/>
            <person name="Vogel H."/>
            <person name="Walters J."/>
            <person name="Waterhouse R.M."/>
            <person name="Ahn S.J."/>
            <person name="Almeida F.C."/>
            <person name="An C."/>
            <person name="Aqrawi P."/>
            <person name="Bretschneider A."/>
            <person name="Bryant W.B."/>
            <person name="Bucks S."/>
            <person name="Chao H."/>
            <person name="Chevignon G."/>
            <person name="Christen J.M."/>
            <person name="Clarke D.F."/>
            <person name="Dittmer N.T."/>
            <person name="Ferguson L.C.F."/>
            <person name="Garavelou S."/>
            <person name="Gordon K.H.J."/>
            <person name="Gunaratna R.T."/>
            <person name="Han Y."/>
            <person name="Hauser F."/>
            <person name="He Y."/>
            <person name="Heidel-Fischer H."/>
            <person name="Hirsh A."/>
            <person name="Hu Y."/>
            <person name="Jiang H."/>
            <person name="Kalra D."/>
            <person name="Klinner C."/>
            <person name="Konig C."/>
            <person name="Kovar C."/>
            <person name="Kroll A.R."/>
            <person name="Kuwar S.S."/>
            <person name="Lee S.L."/>
            <person name="Lehman R."/>
            <person name="Li K."/>
            <person name="Li Z."/>
            <person name="Liang H."/>
            <person name="Lovelace S."/>
            <person name="Lu Z."/>
            <person name="Mansfield J.H."/>
            <person name="McCulloch K.J."/>
            <person name="Mathew T."/>
            <person name="Morton B."/>
            <person name="Muzny D.M."/>
            <person name="Neunemann D."/>
            <person name="Ongeri F."/>
            <person name="Pauchet Y."/>
            <person name="Pu L.L."/>
            <person name="Pyrousis I."/>
            <person name="Rao X.J."/>
            <person name="Redding A."/>
            <person name="Roesel C."/>
            <person name="Sanchez-Gracia A."/>
            <person name="Schaack S."/>
            <person name="Shukla A."/>
            <person name="Tetreau G."/>
            <person name="Wang Y."/>
            <person name="Xiong G.H."/>
            <person name="Traut W."/>
            <person name="Walsh T.K."/>
            <person name="Worley K.C."/>
            <person name="Wu D."/>
            <person name="Wu W."/>
            <person name="Wu Y.Q."/>
            <person name="Zhang X."/>
            <person name="Zou Z."/>
            <person name="Zucker H."/>
            <person name="Briscoe A.D."/>
            <person name="Burmester T."/>
            <person name="Clem R.J."/>
            <person name="Feyereisen R."/>
            <person name="Grimmelikhuijzen C.J.P."/>
            <person name="Hamodrakas S.J."/>
            <person name="Hansson B.S."/>
            <person name="Huguet E."/>
            <person name="Jermiin L.S."/>
            <person name="Lan Q."/>
            <person name="Lehman H.K."/>
            <person name="Lorenzen M."/>
            <person name="Merzendorfer H."/>
            <person name="Michalopoulos I."/>
            <person name="Morton D.B."/>
            <person name="Muthukrishnan S."/>
            <person name="Oakeshott J.G."/>
            <person name="Palmer W."/>
            <person name="Park Y."/>
            <person name="Passarelli A.L."/>
            <person name="Rozas J."/>
            <person name="Schwartz L.M."/>
            <person name="Smith W."/>
            <person name="Southgate A."/>
            <person name="Vilcinskas A."/>
            <person name="Vogt R."/>
            <person name="Wang P."/>
            <person name="Werren J."/>
            <person name="Yu X.Q."/>
            <person name="Zhou J.J."/>
            <person name="Brown S.J."/>
            <person name="Scherer S.E."/>
            <person name="Richards S."/>
            <person name="Blissard G.W."/>
        </authorList>
    </citation>
    <scope>NUCLEOTIDE SEQUENCE</scope>
</reference>
<name>A0A921YLT0_MANSE</name>
<evidence type="ECO:0000313" key="3">
    <source>
        <dbReference type="Proteomes" id="UP000791440"/>
    </source>
</evidence>
<feature type="region of interest" description="Disordered" evidence="1">
    <location>
        <begin position="151"/>
        <end position="200"/>
    </location>
</feature>
<feature type="compositionally biased region" description="Polar residues" evidence="1">
    <location>
        <begin position="168"/>
        <end position="194"/>
    </location>
</feature>
<dbReference type="AlphaFoldDB" id="A0A921YLT0"/>
<comment type="caution">
    <text evidence="2">The sequence shown here is derived from an EMBL/GenBank/DDBJ whole genome shotgun (WGS) entry which is preliminary data.</text>
</comment>
<accession>A0A921YLT0</accession>
<organism evidence="2 3">
    <name type="scientific">Manduca sexta</name>
    <name type="common">Tobacco hawkmoth</name>
    <name type="synonym">Tobacco hornworm</name>
    <dbReference type="NCBI Taxonomy" id="7130"/>
    <lineage>
        <taxon>Eukaryota</taxon>
        <taxon>Metazoa</taxon>
        <taxon>Ecdysozoa</taxon>
        <taxon>Arthropoda</taxon>
        <taxon>Hexapoda</taxon>
        <taxon>Insecta</taxon>
        <taxon>Pterygota</taxon>
        <taxon>Neoptera</taxon>
        <taxon>Endopterygota</taxon>
        <taxon>Lepidoptera</taxon>
        <taxon>Glossata</taxon>
        <taxon>Ditrysia</taxon>
        <taxon>Bombycoidea</taxon>
        <taxon>Sphingidae</taxon>
        <taxon>Sphinginae</taxon>
        <taxon>Sphingini</taxon>
        <taxon>Manduca</taxon>
    </lineage>
</organism>
<evidence type="ECO:0000256" key="1">
    <source>
        <dbReference type="SAM" id="MobiDB-lite"/>
    </source>
</evidence>
<dbReference type="Proteomes" id="UP000791440">
    <property type="component" value="Unassembled WGS sequence"/>
</dbReference>
<dbReference type="EMBL" id="JH668287">
    <property type="protein sequence ID" value="KAG6441550.1"/>
    <property type="molecule type" value="Genomic_DNA"/>
</dbReference>
<gene>
    <name evidence="2" type="ORF">O3G_MSEX001896</name>
</gene>
<reference evidence="2" key="2">
    <citation type="submission" date="2020-12" db="EMBL/GenBank/DDBJ databases">
        <authorList>
            <person name="Kanost M."/>
        </authorList>
    </citation>
    <scope>NUCLEOTIDE SEQUENCE</scope>
</reference>
<keyword evidence="3" id="KW-1185">Reference proteome</keyword>
<evidence type="ECO:0000313" key="2">
    <source>
        <dbReference type="EMBL" id="KAG6441550.1"/>
    </source>
</evidence>
<sequence length="890" mass="102273">MNGITKVVLSKGQDTVPSRQLQTTKRKSRLATTLTNASIVPKLTQTDIRRRLLNMKFPVVILGKDQVSSTIQVMDYDPPQFEGLDKHIWPFMIEWSDDYKHRAEIDDRSKCNDIIFNTDVKRDGDTSVQKRRYQHFHGDYKSNKNLNRKVEISTSKQPSNRERKRSNDSQLIPNKNEQISVKQPLDVNSNTQQQKKQKPIHQLKDKMLKLLYKKPPVLVSIGLDPDVTEQCDTNGNNKLNKTDDCVVSNNKTINDLKNYSSTKPMNIKLNEPRSLAFKRPWAKAKWASDFIDNVIKKIKNGVYYSQDLKYDSEKTSVAAKEAFVQTRSNPENVNRKMPYDSEIDESSGHTLTNRKDVLKIIPGFDNSLPELEVQTIDTDKIEIKNCLTNIIVQFDITIPRESDILGINTKKSCSLIPLERNDSNTKLFKCKATILNAMLPAELCSILPDMMRKIVHSDNIKANQPLPINKTDSQLSTISELSHFECFDHFKAIPKQYVLSQEIRQILSGKFSQRSRGTFHKVKRVAFQSLEIVKNLLPEKSSITYVLNYVEKMPKNIRYRRNIQSWLNKQQIVCEPQNKICTKIQPYNHQKHSLIPAKQRFNLWNILENMWASYKMFGPLNTSFSMPICTISLDIPINGTPDAKKVIINFNKLKLDSIFENYAKVKNEHKALCGKDFIPENIPESDASFGDIKSFKKINHIHGNNLKIKKKGFVKLYKKCKSTSNIPNEKNNFSLNKVTCLDDFFQSLGSKSLSCVFDGNSGKKILSSIITMKNWITEINTRQALLVLLLANKKDTPNLIRFRPVLLQGIAVNRITRASELDMEIEVIEREKLNGFSQASDYQRPFDESSEKLLKSLLEKRKQLNPSYLRVMARYVGLGLLKSSTKKINF</sequence>
<protein>
    <submittedName>
        <fullName evidence="2">Uncharacterized protein</fullName>
    </submittedName>
</protein>